<dbReference type="Proteomes" id="UP000593576">
    <property type="component" value="Unassembled WGS sequence"/>
</dbReference>
<reference evidence="1 2" key="1">
    <citation type="journal article" date="2019" name="Genome Biol. Evol.">
        <title>Insights into the evolution of the New World diploid cottons (Gossypium, subgenus Houzingenia) based on genome sequencing.</title>
        <authorList>
            <person name="Grover C.E."/>
            <person name="Arick M.A. 2nd"/>
            <person name="Thrash A."/>
            <person name="Conover J.L."/>
            <person name="Sanders W.S."/>
            <person name="Peterson D.G."/>
            <person name="Frelichowski J.E."/>
            <person name="Scheffler J.A."/>
            <person name="Scheffler B.E."/>
            <person name="Wendel J.F."/>
        </authorList>
    </citation>
    <scope>NUCLEOTIDE SEQUENCE [LARGE SCALE GENOMIC DNA]</scope>
    <source>
        <strain evidence="1">1</strain>
        <tissue evidence="1">Leaf</tissue>
    </source>
</reference>
<accession>A0A7J9KPE4</accession>
<sequence length="97" mass="10992">MEPISRLGFQQLINLVIEHKKGDIATNMLGVGTPDMHFVYILLGWEGSLADGRVIRDAISRRHGLKVPHGKVVIIYLMLVTQIVRDFSRLLEDKDII</sequence>
<protein>
    <submittedName>
        <fullName evidence="1">Uncharacterized protein</fullName>
    </submittedName>
</protein>
<keyword evidence="2" id="KW-1185">Reference proteome</keyword>
<evidence type="ECO:0000313" key="2">
    <source>
        <dbReference type="Proteomes" id="UP000593576"/>
    </source>
</evidence>
<name>A0A7J9KPE4_GOSSC</name>
<gene>
    <name evidence="1" type="ORF">Goshw_000994</name>
</gene>
<comment type="caution">
    <text evidence="1">The sequence shown here is derived from an EMBL/GenBank/DDBJ whole genome shotgun (WGS) entry which is preliminary data.</text>
</comment>
<organism evidence="1 2">
    <name type="scientific">Gossypium schwendimanii</name>
    <name type="common">Cotton</name>
    <dbReference type="NCBI Taxonomy" id="34291"/>
    <lineage>
        <taxon>Eukaryota</taxon>
        <taxon>Viridiplantae</taxon>
        <taxon>Streptophyta</taxon>
        <taxon>Embryophyta</taxon>
        <taxon>Tracheophyta</taxon>
        <taxon>Spermatophyta</taxon>
        <taxon>Magnoliopsida</taxon>
        <taxon>eudicotyledons</taxon>
        <taxon>Gunneridae</taxon>
        <taxon>Pentapetalae</taxon>
        <taxon>rosids</taxon>
        <taxon>malvids</taxon>
        <taxon>Malvales</taxon>
        <taxon>Malvaceae</taxon>
        <taxon>Malvoideae</taxon>
        <taxon>Gossypium</taxon>
    </lineage>
</organism>
<dbReference type="AlphaFoldDB" id="A0A7J9KPE4"/>
<dbReference type="EMBL" id="JABFAF010000002">
    <property type="protein sequence ID" value="MBA0848347.1"/>
    <property type="molecule type" value="Genomic_DNA"/>
</dbReference>
<evidence type="ECO:0000313" key="1">
    <source>
        <dbReference type="EMBL" id="MBA0848347.1"/>
    </source>
</evidence>
<dbReference type="OrthoDB" id="1699974at2759"/>
<proteinExistence type="predicted"/>